<dbReference type="EMBL" id="ML122294">
    <property type="protein sequence ID" value="RPD55592.1"/>
    <property type="molecule type" value="Genomic_DNA"/>
</dbReference>
<sequence>MWARTYLHTGRGRPVWAYVVDDICARTVTVDCPAKERAVRINPLTQGWRPKVTALPRSIQTMIRTCEKYNLRPEGIAFSRGIIRSMPMWFHREIDMTKAKKLARTSKVVSCLQGKHLLKTVGDFETFTMNFYAPGHRDRPSCKCGGCEWAKQAIGCAHPSACAKRAKEFLDALPPKWDPRGRHPADYEEENHRALEKVREDLGDDLVLFDRRVTVHGTIADAYRIFTEGEVCNDLPDLELAVSREGVKVIATDGSCLKNGQMDAQAGAGVFVGAEDPRNLSVRLPTYLEQSNQTGEAVATLLGTKLVE</sequence>
<dbReference type="AlphaFoldDB" id="A0A5C2RVF2"/>
<organism evidence="1 2">
    <name type="scientific">Lentinus tigrinus ALCF2SS1-6</name>
    <dbReference type="NCBI Taxonomy" id="1328759"/>
    <lineage>
        <taxon>Eukaryota</taxon>
        <taxon>Fungi</taxon>
        <taxon>Dikarya</taxon>
        <taxon>Basidiomycota</taxon>
        <taxon>Agaricomycotina</taxon>
        <taxon>Agaricomycetes</taxon>
        <taxon>Polyporales</taxon>
        <taxon>Polyporaceae</taxon>
        <taxon>Lentinus</taxon>
    </lineage>
</organism>
<dbReference type="InterPro" id="IPR036397">
    <property type="entry name" value="RNaseH_sf"/>
</dbReference>
<reference evidence="1" key="1">
    <citation type="journal article" date="2018" name="Genome Biol. Evol.">
        <title>Genomics and development of Lentinus tigrinus, a white-rot wood-decaying mushroom with dimorphic fruiting bodies.</title>
        <authorList>
            <person name="Wu B."/>
            <person name="Xu Z."/>
            <person name="Knudson A."/>
            <person name="Carlson A."/>
            <person name="Chen N."/>
            <person name="Kovaka S."/>
            <person name="LaButti K."/>
            <person name="Lipzen A."/>
            <person name="Pennachio C."/>
            <person name="Riley R."/>
            <person name="Schakwitz W."/>
            <person name="Umezawa K."/>
            <person name="Ohm R.A."/>
            <person name="Grigoriev I.V."/>
            <person name="Nagy L.G."/>
            <person name="Gibbons J."/>
            <person name="Hibbett D."/>
        </authorList>
    </citation>
    <scope>NUCLEOTIDE SEQUENCE [LARGE SCALE GENOMIC DNA]</scope>
    <source>
        <strain evidence="1">ALCF2SS1-6</strain>
    </source>
</reference>
<evidence type="ECO:0008006" key="3">
    <source>
        <dbReference type="Google" id="ProtNLM"/>
    </source>
</evidence>
<gene>
    <name evidence="1" type="ORF">L227DRAFT_470196</name>
</gene>
<name>A0A5C2RVF2_9APHY</name>
<keyword evidence="2" id="KW-1185">Reference proteome</keyword>
<protein>
    <recommendedName>
        <fullName evidence="3">RNase H type-1 domain-containing protein</fullName>
    </recommendedName>
</protein>
<dbReference type="Proteomes" id="UP000313359">
    <property type="component" value="Unassembled WGS sequence"/>
</dbReference>
<dbReference type="Gene3D" id="3.30.420.10">
    <property type="entry name" value="Ribonuclease H-like superfamily/Ribonuclease H"/>
    <property type="match status" value="1"/>
</dbReference>
<dbReference type="STRING" id="1328759.A0A5C2RVF2"/>
<feature type="non-terminal residue" evidence="1">
    <location>
        <position position="308"/>
    </location>
</feature>
<evidence type="ECO:0000313" key="2">
    <source>
        <dbReference type="Proteomes" id="UP000313359"/>
    </source>
</evidence>
<dbReference type="GO" id="GO:0003676">
    <property type="term" value="F:nucleic acid binding"/>
    <property type="evidence" value="ECO:0007669"/>
    <property type="project" value="InterPro"/>
</dbReference>
<dbReference type="OrthoDB" id="2755170at2759"/>
<accession>A0A5C2RVF2</accession>
<dbReference type="SUPFAM" id="SSF53098">
    <property type="entry name" value="Ribonuclease H-like"/>
    <property type="match status" value="1"/>
</dbReference>
<evidence type="ECO:0000313" key="1">
    <source>
        <dbReference type="EMBL" id="RPD55592.1"/>
    </source>
</evidence>
<dbReference type="InterPro" id="IPR012337">
    <property type="entry name" value="RNaseH-like_sf"/>
</dbReference>
<proteinExistence type="predicted"/>